<dbReference type="PANTHER" id="PTHR43776">
    <property type="entry name" value="TRANSPORT ATP-BINDING PROTEIN"/>
    <property type="match status" value="1"/>
</dbReference>
<evidence type="ECO:0000256" key="1">
    <source>
        <dbReference type="ARBA" id="ARBA00005417"/>
    </source>
</evidence>
<dbReference type="GO" id="GO:0055085">
    <property type="term" value="P:transmembrane transport"/>
    <property type="evidence" value="ECO:0007669"/>
    <property type="project" value="UniProtKB-ARBA"/>
</dbReference>
<keyword evidence="7" id="KW-1185">Reference proteome</keyword>
<comment type="similarity">
    <text evidence="1">Belongs to the ABC transporter superfamily.</text>
</comment>
<dbReference type="PROSITE" id="PS50893">
    <property type="entry name" value="ABC_TRANSPORTER_2"/>
    <property type="match status" value="1"/>
</dbReference>
<dbReference type="SUPFAM" id="SSF52540">
    <property type="entry name" value="P-loop containing nucleoside triphosphate hydrolases"/>
    <property type="match status" value="1"/>
</dbReference>
<dbReference type="SMART" id="SM00382">
    <property type="entry name" value="AAA"/>
    <property type="match status" value="1"/>
</dbReference>
<dbReference type="InterPro" id="IPR017871">
    <property type="entry name" value="ABC_transporter-like_CS"/>
</dbReference>
<dbReference type="Gene3D" id="3.40.50.300">
    <property type="entry name" value="P-loop containing nucleotide triphosphate hydrolases"/>
    <property type="match status" value="1"/>
</dbReference>
<name>A0A3G2R2R5_9FIRM</name>
<accession>A0A3G2R2R5</accession>
<dbReference type="NCBIfam" id="TIGR01727">
    <property type="entry name" value="oligo_HPY"/>
    <property type="match status" value="1"/>
</dbReference>
<dbReference type="FunFam" id="3.40.50.300:FF:000016">
    <property type="entry name" value="Oligopeptide ABC transporter ATP-binding component"/>
    <property type="match status" value="1"/>
</dbReference>
<evidence type="ECO:0000259" key="5">
    <source>
        <dbReference type="PROSITE" id="PS50893"/>
    </source>
</evidence>
<gene>
    <name evidence="6" type="ORF">D2962_03300</name>
</gene>
<dbReference type="EMBL" id="CP033169">
    <property type="protein sequence ID" value="AYO29763.1"/>
    <property type="molecule type" value="Genomic_DNA"/>
</dbReference>
<dbReference type="GO" id="GO:0005524">
    <property type="term" value="F:ATP binding"/>
    <property type="evidence" value="ECO:0007669"/>
    <property type="project" value="UniProtKB-KW"/>
</dbReference>
<keyword evidence="4 6" id="KW-0067">ATP-binding</keyword>
<evidence type="ECO:0000256" key="3">
    <source>
        <dbReference type="ARBA" id="ARBA00022741"/>
    </source>
</evidence>
<dbReference type="InterPro" id="IPR013563">
    <property type="entry name" value="Oligopep_ABC_C"/>
</dbReference>
<evidence type="ECO:0000313" key="7">
    <source>
        <dbReference type="Proteomes" id="UP000280960"/>
    </source>
</evidence>
<feature type="domain" description="ABC transporter" evidence="5">
    <location>
        <begin position="6"/>
        <end position="256"/>
    </location>
</feature>
<protein>
    <submittedName>
        <fullName evidence="6">ABC transporter ATP-binding protein</fullName>
    </submittedName>
</protein>
<dbReference type="InterPro" id="IPR003439">
    <property type="entry name" value="ABC_transporter-like_ATP-bd"/>
</dbReference>
<dbReference type="CDD" id="cd03257">
    <property type="entry name" value="ABC_NikE_OppD_transporters"/>
    <property type="match status" value="1"/>
</dbReference>
<keyword evidence="3" id="KW-0547">Nucleotide-binding</keyword>
<dbReference type="Pfam" id="PF08352">
    <property type="entry name" value="oligo_HPY"/>
    <property type="match status" value="1"/>
</dbReference>
<dbReference type="AlphaFoldDB" id="A0A3G2R2R5"/>
<evidence type="ECO:0000256" key="4">
    <source>
        <dbReference type="ARBA" id="ARBA00022840"/>
    </source>
</evidence>
<dbReference type="RefSeq" id="WP_122014134.1">
    <property type="nucleotide sequence ID" value="NZ_CP033169.1"/>
</dbReference>
<dbReference type="InterPro" id="IPR050319">
    <property type="entry name" value="ABC_transp_ATP-bind"/>
</dbReference>
<organism evidence="6 7">
    <name type="scientific">Biomaibacter acetigenes</name>
    <dbReference type="NCBI Taxonomy" id="2316383"/>
    <lineage>
        <taxon>Bacteria</taxon>
        <taxon>Bacillati</taxon>
        <taxon>Bacillota</taxon>
        <taxon>Clostridia</taxon>
        <taxon>Thermosediminibacterales</taxon>
        <taxon>Tepidanaerobacteraceae</taxon>
        <taxon>Biomaibacter</taxon>
    </lineage>
</organism>
<reference evidence="6 7" key="1">
    <citation type="submission" date="2018-10" db="EMBL/GenBank/DDBJ databases">
        <authorList>
            <person name="Zhang X."/>
        </authorList>
    </citation>
    <scope>NUCLEOTIDE SEQUENCE [LARGE SCALE GENOMIC DNA]</scope>
    <source>
        <strain evidence="6 7">SK-G1</strain>
    </source>
</reference>
<evidence type="ECO:0000313" key="6">
    <source>
        <dbReference type="EMBL" id="AYO29763.1"/>
    </source>
</evidence>
<dbReference type="GO" id="GO:0015833">
    <property type="term" value="P:peptide transport"/>
    <property type="evidence" value="ECO:0007669"/>
    <property type="project" value="InterPro"/>
</dbReference>
<dbReference type="PROSITE" id="PS00211">
    <property type="entry name" value="ABC_TRANSPORTER_1"/>
    <property type="match status" value="1"/>
</dbReference>
<dbReference type="PANTHER" id="PTHR43776:SF7">
    <property type="entry name" value="D,D-DIPEPTIDE TRANSPORT ATP-BINDING PROTEIN DDPF-RELATED"/>
    <property type="match status" value="1"/>
</dbReference>
<evidence type="ECO:0000256" key="2">
    <source>
        <dbReference type="ARBA" id="ARBA00022448"/>
    </source>
</evidence>
<dbReference type="KEGG" id="bacg:D2962_03300"/>
<sequence length="324" mass="36024">MSKPLLEVKQLKKYFPVKAGFFSRPVAWVKAVDGVTLNIKSGEVLGLVGESGCGKTTLVNVILKLEDPTSGRVIFEGKDLFNLRQEDLRETRKDVQIVFQDPFWSLNPRLLIRDIIGEPINVHLKLSPGELVKKVEELLELVGLPKEGVYKYPHEFSGGQRQRIAIARALAVRPKLVVLDEPTSAIDVLSQAQILMLLKDLKEKMGLTYILISHDLSVVNYMADRIAVMYLGKIVEYGPAEKVFANPAHPYTKALFMAIPDPETEGLESIMTLEGNVPSAINPPAGCRFHTRCPLAGEICSKKEPPIVKLDDEHEASCFLLEKS</sequence>
<dbReference type="InterPro" id="IPR003593">
    <property type="entry name" value="AAA+_ATPase"/>
</dbReference>
<keyword evidence="2" id="KW-0813">Transport</keyword>
<dbReference type="Proteomes" id="UP000280960">
    <property type="component" value="Chromosome"/>
</dbReference>
<dbReference type="GO" id="GO:0016887">
    <property type="term" value="F:ATP hydrolysis activity"/>
    <property type="evidence" value="ECO:0007669"/>
    <property type="project" value="InterPro"/>
</dbReference>
<dbReference type="InterPro" id="IPR027417">
    <property type="entry name" value="P-loop_NTPase"/>
</dbReference>
<proteinExistence type="inferred from homology"/>
<dbReference type="Pfam" id="PF00005">
    <property type="entry name" value="ABC_tran"/>
    <property type="match status" value="1"/>
</dbReference>